<dbReference type="EMBL" id="LZEX01000012">
    <property type="protein sequence ID" value="OBU07193.1"/>
    <property type="molecule type" value="Genomic_DNA"/>
</dbReference>
<gene>
    <name evidence="1" type="ORF">AYY17_03985</name>
</gene>
<accession>A0A1B8HDN5</accession>
<name>A0A1B8HDN5_9GAMM</name>
<evidence type="ECO:0000313" key="2">
    <source>
        <dbReference type="Proteomes" id="UP000092247"/>
    </source>
</evidence>
<dbReference type="Proteomes" id="UP000092247">
    <property type="component" value="Unassembled WGS sequence"/>
</dbReference>
<reference evidence="1 2" key="1">
    <citation type="submission" date="2016-06" db="EMBL/GenBank/DDBJ databases">
        <authorList>
            <person name="Kjaerup R.B."/>
            <person name="Dalgaard T.S."/>
            <person name="Juul-Madsen H.R."/>
        </authorList>
    </citation>
    <scope>NUCLEOTIDE SEQUENCE [LARGE SCALE GENOMIC DNA]</scope>
    <source>
        <strain evidence="1 2">GCSL-Mp3</strain>
    </source>
</reference>
<sequence>MQKIMRVLGKLYKHENSRYDGDRCVSVYNPETLSEKEQAVLSQAGWQANTIECFSSHADIIDKLHSLKKETDLTRRRCIDAFISGVGGSYLRGRSVLSAFHKLHNLPLHLYQEKPQYACCWVCSDKDNLMHINDSYVQYCLYYGNSYCGNASYAYLNLRHLLTTEPVVPTDQDKDAFHGLLNLLRSAPDDETPGKFEKRLAQSKLIAGNKYTHRGILQSLSLVGVIANQFMPLSFDSWVDFGDITSAESLLNNTKGRSDMEMPWAGWKGILKIDEEKVAEYFGDY</sequence>
<protein>
    <submittedName>
        <fullName evidence="1">Uncharacterized protein</fullName>
    </submittedName>
</protein>
<dbReference type="RefSeq" id="WP_067423105.1">
    <property type="nucleotide sequence ID" value="NZ_LZEX01000012.1"/>
</dbReference>
<evidence type="ECO:0000313" key="1">
    <source>
        <dbReference type="EMBL" id="OBU07193.1"/>
    </source>
</evidence>
<dbReference type="AlphaFoldDB" id="A0A1B8HDN5"/>
<comment type="caution">
    <text evidence="1">The sequence shown here is derived from an EMBL/GenBank/DDBJ whole genome shotgun (WGS) entry which is preliminary data.</text>
</comment>
<organism evidence="1 2">
    <name type="scientific">Morganella psychrotolerans</name>
    <dbReference type="NCBI Taxonomy" id="368603"/>
    <lineage>
        <taxon>Bacteria</taxon>
        <taxon>Pseudomonadati</taxon>
        <taxon>Pseudomonadota</taxon>
        <taxon>Gammaproteobacteria</taxon>
        <taxon>Enterobacterales</taxon>
        <taxon>Morganellaceae</taxon>
        <taxon>Morganella</taxon>
    </lineage>
</organism>
<proteinExistence type="predicted"/>